<evidence type="ECO:0000313" key="3">
    <source>
        <dbReference type="Proteomes" id="UP001201161"/>
    </source>
</evidence>
<reference evidence="2 3" key="1">
    <citation type="submission" date="2022-01" db="EMBL/GenBank/DDBJ databases">
        <title>Nocardioides sp. nov., an actinomycete isolated from mining soil.</title>
        <authorList>
            <person name="Liu L."/>
        </authorList>
    </citation>
    <scope>NUCLEOTIDE SEQUENCE [LARGE SCALE GENOMIC DNA]</scope>
    <source>
        <strain evidence="2 3">KLBMP 9356</strain>
    </source>
</reference>
<feature type="transmembrane region" description="Helical" evidence="1">
    <location>
        <begin position="38"/>
        <end position="61"/>
    </location>
</feature>
<comment type="caution">
    <text evidence="2">The sequence shown here is derived from an EMBL/GenBank/DDBJ whole genome shotgun (WGS) entry which is preliminary data.</text>
</comment>
<keyword evidence="3" id="KW-1185">Reference proteome</keyword>
<keyword evidence="1" id="KW-0812">Transmembrane</keyword>
<evidence type="ECO:0000313" key="2">
    <source>
        <dbReference type="EMBL" id="MCF6378124.1"/>
    </source>
</evidence>
<name>A0ABS9HD35_9ACTN</name>
<dbReference type="RefSeq" id="WP_236401881.1">
    <property type="nucleotide sequence ID" value="NZ_JAKJHZ010000007.1"/>
</dbReference>
<protein>
    <submittedName>
        <fullName evidence="2">Uncharacterized protein</fullName>
    </submittedName>
</protein>
<sequence length="75" mass="8037">MLTPGRRRARIVLTALLVLQILVHLTLPITVAQLPGYANAVIAVQASSFVLEITALLLLWVPASSRAAFADSSKQ</sequence>
<accession>A0ABS9HD35</accession>
<gene>
    <name evidence="2" type="ORF">L2K70_10970</name>
</gene>
<evidence type="ECO:0000256" key="1">
    <source>
        <dbReference type="SAM" id="Phobius"/>
    </source>
</evidence>
<dbReference type="EMBL" id="JAKJHZ010000007">
    <property type="protein sequence ID" value="MCF6378124.1"/>
    <property type="molecule type" value="Genomic_DNA"/>
</dbReference>
<keyword evidence="1" id="KW-0472">Membrane</keyword>
<keyword evidence="1" id="KW-1133">Transmembrane helix</keyword>
<organism evidence="2 3">
    <name type="scientific">Nocardioides potassii</name>
    <dbReference type="NCBI Taxonomy" id="2911371"/>
    <lineage>
        <taxon>Bacteria</taxon>
        <taxon>Bacillati</taxon>
        <taxon>Actinomycetota</taxon>
        <taxon>Actinomycetes</taxon>
        <taxon>Propionibacteriales</taxon>
        <taxon>Nocardioidaceae</taxon>
        <taxon>Nocardioides</taxon>
    </lineage>
</organism>
<proteinExistence type="predicted"/>
<dbReference type="Proteomes" id="UP001201161">
    <property type="component" value="Unassembled WGS sequence"/>
</dbReference>